<dbReference type="RefSeq" id="WP_171833331.1">
    <property type="nucleotide sequence ID" value="NZ_CP053708.1"/>
</dbReference>
<dbReference type="InterPro" id="IPR050570">
    <property type="entry name" value="Cell_wall_metabolism_enzyme"/>
</dbReference>
<evidence type="ECO:0000313" key="4">
    <source>
        <dbReference type="EMBL" id="QKE91147.1"/>
    </source>
</evidence>
<evidence type="ECO:0000313" key="5">
    <source>
        <dbReference type="Proteomes" id="UP000500767"/>
    </source>
</evidence>
<feature type="domain" description="M23ase beta-sheet core" evidence="3">
    <location>
        <begin position="70"/>
        <end position="167"/>
    </location>
</feature>
<dbReference type="Proteomes" id="UP000500767">
    <property type="component" value="Chromosome"/>
</dbReference>
<dbReference type="CDD" id="cd12797">
    <property type="entry name" value="M23_peptidase"/>
    <property type="match status" value="1"/>
</dbReference>
<accession>A0A6M8HSF5</accession>
<keyword evidence="1 2" id="KW-0732">Signal</keyword>
<evidence type="ECO:0000256" key="1">
    <source>
        <dbReference type="ARBA" id="ARBA00022729"/>
    </source>
</evidence>
<protein>
    <submittedName>
        <fullName evidence="4">M23 family metallopeptidase</fullName>
    </submittedName>
</protein>
<dbReference type="Pfam" id="PF01551">
    <property type="entry name" value="Peptidase_M23"/>
    <property type="match status" value="1"/>
</dbReference>
<dbReference type="PANTHER" id="PTHR21666">
    <property type="entry name" value="PEPTIDASE-RELATED"/>
    <property type="match status" value="1"/>
</dbReference>
<dbReference type="GO" id="GO:0004222">
    <property type="term" value="F:metalloendopeptidase activity"/>
    <property type="evidence" value="ECO:0007669"/>
    <property type="project" value="TreeGrafter"/>
</dbReference>
<dbReference type="KEGG" id="lck:HN018_14805"/>
<dbReference type="SUPFAM" id="SSF51261">
    <property type="entry name" value="Duplicated hybrid motif"/>
    <property type="match status" value="1"/>
</dbReference>
<dbReference type="InterPro" id="IPR011055">
    <property type="entry name" value="Dup_hybrid_motif"/>
</dbReference>
<feature type="signal peptide" evidence="2">
    <location>
        <begin position="1"/>
        <end position="30"/>
    </location>
</feature>
<sequence length="176" mass="18254">MKTSKGLPSRYIGLALYCVAICTTSTTAHASSPDPAVPPALHYPSPVAAQCYTSPFGWRHWVGPMAPAGFHNGIDLPAPAGGLVRAPIAGTVSRIRRMGIGGLQVTVVHPGGLTTLYAHLGSVVPALAEGRSRLAAGDPIGRIGRTGVTYGTHLFFAIFAEGHAIDPNLLLRLPAC</sequence>
<dbReference type="AlphaFoldDB" id="A0A6M8HSF5"/>
<keyword evidence="5" id="KW-1185">Reference proteome</keyword>
<feature type="chain" id="PRO_5026862807" evidence="2">
    <location>
        <begin position="31"/>
        <end position="176"/>
    </location>
</feature>
<proteinExistence type="predicted"/>
<name>A0A6M8HSF5_9PROT</name>
<gene>
    <name evidence="4" type="ORF">HN018_14805</name>
</gene>
<organism evidence="4 5">
    <name type="scientific">Lichenicola cladoniae</name>
    <dbReference type="NCBI Taxonomy" id="1484109"/>
    <lineage>
        <taxon>Bacteria</taxon>
        <taxon>Pseudomonadati</taxon>
        <taxon>Pseudomonadota</taxon>
        <taxon>Alphaproteobacteria</taxon>
        <taxon>Acetobacterales</taxon>
        <taxon>Acetobacteraceae</taxon>
        <taxon>Lichenicola</taxon>
    </lineage>
</organism>
<dbReference type="Gene3D" id="2.70.70.10">
    <property type="entry name" value="Glucose Permease (Domain IIA)"/>
    <property type="match status" value="1"/>
</dbReference>
<evidence type="ECO:0000256" key="2">
    <source>
        <dbReference type="SAM" id="SignalP"/>
    </source>
</evidence>
<dbReference type="PANTHER" id="PTHR21666:SF289">
    <property type="entry name" value="L-ALA--D-GLU ENDOPEPTIDASE"/>
    <property type="match status" value="1"/>
</dbReference>
<evidence type="ECO:0000259" key="3">
    <source>
        <dbReference type="Pfam" id="PF01551"/>
    </source>
</evidence>
<dbReference type="InterPro" id="IPR016047">
    <property type="entry name" value="M23ase_b-sheet_dom"/>
</dbReference>
<reference evidence="4 5" key="1">
    <citation type="journal article" date="2014" name="World J. Microbiol. Biotechnol.">
        <title>Biodiversity and physiological characteristics of Antarctic and Arctic lichens-associated bacteria.</title>
        <authorList>
            <person name="Lee Y.M."/>
            <person name="Kim E.H."/>
            <person name="Lee H.K."/>
            <person name="Hong S.G."/>
        </authorList>
    </citation>
    <scope>NUCLEOTIDE SEQUENCE [LARGE SCALE GENOMIC DNA]</scope>
    <source>
        <strain evidence="4 5">PAMC 26569</strain>
    </source>
</reference>
<dbReference type="EMBL" id="CP053708">
    <property type="protein sequence ID" value="QKE91147.1"/>
    <property type="molecule type" value="Genomic_DNA"/>
</dbReference>